<evidence type="ECO:0000313" key="2">
    <source>
        <dbReference type="Proteomes" id="UP000294498"/>
    </source>
</evidence>
<dbReference type="InterPro" id="IPR007351">
    <property type="entry name" value="YjbR"/>
</dbReference>
<keyword evidence="2" id="KW-1185">Reference proteome</keyword>
<gene>
    <name evidence="1" type="ORF">EDB95_5096</name>
</gene>
<dbReference type="GO" id="GO:0003677">
    <property type="term" value="F:DNA binding"/>
    <property type="evidence" value="ECO:0007669"/>
    <property type="project" value="UniProtKB-KW"/>
</dbReference>
<dbReference type="PANTHER" id="PTHR35145">
    <property type="entry name" value="CYTOPLASMIC PROTEIN-RELATED"/>
    <property type="match status" value="1"/>
</dbReference>
<evidence type="ECO:0000313" key="1">
    <source>
        <dbReference type="EMBL" id="TDW97249.1"/>
    </source>
</evidence>
<reference evidence="1 2" key="1">
    <citation type="submission" date="2019-03" db="EMBL/GenBank/DDBJ databases">
        <title>Genomic Encyclopedia of Type Strains, Phase IV (KMG-IV): sequencing the most valuable type-strain genomes for metagenomic binning, comparative biology and taxonomic classification.</title>
        <authorList>
            <person name="Goeker M."/>
        </authorList>
    </citation>
    <scope>NUCLEOTIDE SEQUENCE [LARGE SCALE GENOMIC DNA]</scope>
    <source>
        <strain evidence="1 2">DSM 100059</strain>
    </source>
</reference>
<accession>A0A4R8DHP5</accession>
<organism evidence="1 2">
    <name type="scientific">Dinghuibacter silviterrae</name>
    <dbReference type="NCBI Taxonomy" id="1539049"/>
    <lineage>
        <taxon>Bacteria</taxon>
        <taxon>Pseudomonadati</taxon>
        <taxon>Bacteroidota</taxon>
        <taxon>Chitinophagia</taxon>
        <taxon>Chitinophagales</taxon>
        <taxon>Chitinophagaceae</taxon>
        <taxon>Dinghuibacter</taxon>
    </lineage>
</organism>
<dbReference type="Proteomes" id="UP000294498">
    <property type="component" value="Unassembled WGS sequence"/>
</dbReference>
<dbReference type="PANTHER" id="PTHR35145:SF1">
    <property type="entry name" value="CYTOPLASMIC PROTEIN"/>
    <property type="match status" value="1"/>
</dbReference>
<dbReference type="InterPro" id="IPR038056">
    <property type="entry name" value="YjbR-like_sf"/>
</dbReference>
<protein>
    <submittedName>
        <fullName evidence="1">Putative DNA-binding protein (MmcQ/YjbR family)</fullName>
    </submittedName>
</protein>
<sequence length="113" mass="12818">MTADDLRALTADLPKVTEDIKWEDNLTFLVGDKIFAIAGLAGNRVGFKVSEEDFAELTGRDDIIQAPHFARGQWVQVNRPGALSRQEWKDYLKKSYTLVLEKLPKKTRKELGI</sequence>
<dbReference type="EMBL" id="SODV01000002">
    <property type="protein sequence ID" value="TDW97249.1"/>
    <property type="molecule type" value="Genomic_DNA"/>
</dbReference>
<dbReference type="RefSeq" id="WP_211352212.1">
    <property type="nucleotide sequence ID" value="NZ_SODV01000002.1"/>
</dbReference>
<dbReference type="Gene3D" id="3.90.1150.30">
    <property type="match status" value="1"/>
</dbReference>
<name>A0A4R8DHP5_9BACT</name>
<dbReference type="Pfam" id="PF04237">
    <property type="entry name" value="YjbR"/>
    <property type="match status" value="1"/>
</dbReference>
<comment type="caution">
    <text evidence="1">The sequence shown here is derived from an EMBL/GenBank/DDBJ whole genome shotgun (WGS) entry which is preliminary data.</text>
</comment>
<dbReference type="InterPro" id="IPR058532">
    <property type="entry name" value="YjbR/MT2646/Rv2570-like"/>
</dbReference>
<dbReference type="SUPFAM" id="SSF142906">
    <property type="entry name" value="YjbR-like"/>
    <property type="match status" value="1"/>
</dbReference>
<keyword evidence="1" id="KW-0238">DNA-binding</keyword>
<proteinExistence type="predicted"/>
<dbReference type="AlphaFoldDB" id="A0A4R8DHP5"/>